<dbReference type="GO" id="GO:0003824">
    <property type="term" value="F:catalytic activity"/>
    <property type="evidence" value="ECO:0007669"/>
    <property type="project" value="InterPro"/>
</dbReference>
<evidence type="ECO:0008006" key="5">
    <source>
        <dbReference type="Google" id="ProtNLM"/>
    </source>
</evidence>
<evidence type="ECO:0000259" key="1">
    <source>
        <dbReference type="Pfam" id="PF00078"/>
    </source>
</evidence>
<dbReference type="GeneTree" id="ENSGT00940000154136"/>
<dbReference type="InterPro" id="IPR036691">
    <property type="entry name" value="Endo/exonu/phosph_ase_sf"/>
</dbReference>
<evidence type="ECO:0000313" key="4">
    <source>
        <dbReference type="Proteomes" id="UP000694569"/>
    </source>
</evidence>
<reference evidence="3" key="1">
    <citation type="submission" date="2025-08" db="UniProtKB">
        <authorList>
            <consortium name="Ensembl"/>
        </authorList>
    </citation>
    <scope>IDENTIFICATION</scope>
</reference>
<dbReference type="SUPFAM" id="SSF56219">
    <property type="entry name" value="DNase I-like"/>
    <property type="match status" value="1"/>
</dbReference>
<dbReference type="SUPFAM" id="SSF56672">
    <property type="entry name" value="DNA/RNA polymerases"/>
    <property type="match status" value="1"/>
</dbReference>
<keyword evidence="4" id="KW-1185">Reference proteome</keyword>
<dbReference type="Ensembl" id="ENSLLET00000015907.1">
    <property type="protein sequence ID" value="ENSLLEP00000015321.1"/>
    <property type="gene ID" value="ENSLLEG00000009763.1"/>
</dbReference>
<reference evidence="3" key="2">
    <citation type="submission" date="2025-09" db="UniProtKB">
        <authorList>
            <consortium name="Ensembl"/>
        </authorList>
    </citation>
    <scope>IDENTIFICATION</scope>
</reference>
<dbReference type="AlphaFoldDB" id="A0A8C5MIY0"/>
<feature type="domain" description="Reverse transcriptase" evidence="1">
    <location>
        <begin position="246"/>
        <end position="373"/>
    </location>
</feature>
<dbReference type="InterPro" id="IPR043502">
    <property type="entry name" value="DNA/RNA_pol_sf"/>
</dbReference>
<dbReference type="PANTHER" id="PTHR33332">
    <property type="entry name" value="REVERSE TRANSCRIPTASE DOMAIN-CONTAINING PROTEIN"/>
    <property type="match status" value="1"/>
</dbReference>
<dbReference type="Pfam" id="PF03372">
    <property type="entry name" value="Exo_endo_phos"/>
    <property type="match status" value="1"/>
</dbReference>
<evidence type="ECO:0000313" key="3">
    <source>
        <dbReference type="Ensembl" id="ENSLLEP00000015321.1"/>
    </source>
</evidence>
<name>A0A8C5MIY0_9ANUR</name>
<sequence length="589" mass="67564">MMAAEKVDLVAVTETWFSEKNNWDITIPGYSLYRKDRDGRKGEGVALYVKNNIKTNQIKVSEVNIESVWVTLTFGNHTVARVGVIYRPPGQVEELDNLLLEEIAKMAMKGEVIIMGDFNLPDVNWKTKTAGCTRSTNIPNSLLGLSLTQVVEEPTRKEAILDLILTNGGLVSDVVVGENLGSSDHQSVWFNIRTGMEPNHTKTKVLDFKKTDFSKMRFCVKESLSDWRSLKGVQEKWDYLKEALLKAIINKLQSLTLDSNIVEWIRQWLSDRQQRVVVNGVYSAQGLVTSGVPQGSVLGLILFNIFISDIAEGINGKVCLFADDTKICNRVDVPGGISQMTNDLGKLKKWSELWKLSFNVDKCKIMHLGRKNPRAEYRIFDTVLTSTSEERDLGVIISEDLRVSSQCNRAAGNASRMLGCVGRGISSRKREVLMPLYRALVRPHLEYCVQYWRPYLQKDIDILERVQRRATKMVYGLKEKSYQERLNDLNMYSLEKRRDRGDMIETFKYVKGIHKVEEGSIFKRKQSSKTRGHSLRLERQRFKSNIRKHYFTERVVDTWNSLPVEVVEAKTVIEFKQAWDRHKAILNKR</sequence>
<evidence type="ECO:0000259" key="2">
    <source>
        <dbReference type="Pfam" id="PF03372"/>
    </source>
</evidence>
<dbReference type="Gene3D" id="3.60.10.10">
    <property type="entry name" value="Endonuclease/exonuclease/phosphatase"/>
    <property type="match status" value="1"/>
</dbReference>
<dbReference type="Proteomes" id="UP000694569">
    <property type="component" value="Unplaced"/>
</dbReference>
<dbReference type="InterPro" id="IPR000477">
    <property type="entry name" value="RT_dom"/>
</dbReference>
<accession>A0A8C5MIY0</accession>
<proteinExistence type="predicted"/>
<dbReference type="OrthoDB" id="6152807at2759"/>
<feature type="domain" description="Endonuclease/exonuclease/phosphatase" evidence="2">
    <location>
        <begin position="3"/>
        <end position="185"/>
    </location>
</feature>
<dbReference type="InterPro" id="IPR005135">
    <property type="entry name" value="Endo/exonuclease/phosphatase"/>
</dbReference>
<protein>
    <recommendedName>
        <fullName evidence="5">Reverse transcriptase domain-containing protein</fullName>
    </recommendedName>
</protein>
<organism evidence="3 4">
    <name type="scientific">Leptobrachium leishanense</name>
    <name type="common">Leishan spiny toad</name>
    <dbReference type="NCBI Taxonomy" id="445787"/>
    <lineage>
        <taxon>Eukaryota</taxon>
        <taxon>Metazoa</taxon>
        <taxon>Chordata</taxon>
        <taxon>Craniata</taxon>
        <taxon>Vertebrata</taxon>
        <taxon>Euteleostomi</taxon>
        <taxon>Amphibia</taxon>
        <taxon>Batrachia</taxon>
        <taxon>Anura</taxon>
        <taxon>Pelobatoidea</taxon>
        <taxon>Megophryidae</taxon>
        <taxon>Leptobrachium</taxon>
    </lineage>
</organism>
<dbReference type="Pfam" id="PF00078">
    <property type="entry name" value="RVT_1"/>
    <property type="match status" value="1"/>
</dbReference>